<evidence type="ECO:0000259" key="1">
    <source>
        <dbReference type="PROSITE" id="PS50925"/>
    </source>
</evidence>
<proteinExistence type="predicted"/>
<sequence>MLLMTDSTPIFALAYASRSSSDLQNADLEAILVDASAQNRIADVTGVLLYDGTSFLQYLEGPDEGVASVFDRIKRSSRHADIRVLFSGEVSERYFWNWSMACQHADASLIQRIEAARWNERSHPYLEEDGEKNPALRLLYEFWSVDAPPTR</sequence>
<dbReference type="EMBL" id="WELC01000016">
    <property type="protein sequence ID" value="KAB7629634.1"/>
    <property type="molecule type" value="Genomic_DNA"/>
</dbReference>
<dbReference type="RefSeq" id="WP_152153273.1">
    <property type="nucleotide sequence ID" value="NZ_WELC01000016.1"/>
</dbReference>
<dbReference type="Gene3D" id="3.30.70.100">
    <property type="match status" value="1"/>
</dbReference>
<dbReference type="GO" id="GO:0071949">
    <property type="term" value="F:FAD binding"/>
    <property type="evidence" value="ECO:0007669"/>
    <property type="project" value="InterPro"/>
</dbReference>
<protein>
    <recommendedName>
        <fullName evidence="1">BLUF domain-containing protein</fullName>
    </recommendedName>
</protein>
<organism evidence="2 3">
    <name type="scientific">Stenotrophomonas rhizophila</name>
    <dbReference type="NCBI Taxonomy" id="216778"/>
    <lineage>
        <taxon>Bacteria</taxon>
        <taxon>Pseudomonadati</taxon>
        <taxon>Pseudomonadota</taxon>
        <taxon>Gammaproteobacteria</taxon>
        <taxon>Lysobacterales</taxon>
        <taxon>Lysobacteraceae</taxon>
        <taxon>Stenotrophomonas</taxon>
    </lineage>
</organism>
<dbReference type="Pfam" id="PF04940">
    <property type="entry name" value="BLUF"/>
    <property type="match status" value="1"/>
</dbReference>
<dbReference type="SUPFAM" id="SSF54975">
    <property type="entry name" value="Acylphosphatase/BLUF domain-like"/>
    <property type="match status" value="1"/>
</dbReference>
<comment type="caution">
    <text evidence="2">The sequence shown here is derived from an EMBL/GenBank/DDBJ whole genome shotgun (WGS) entry which is preliminary data.</text>
</comment>
<dbReference type="AlphaFoldDB" id="A0A7V7YEW9"/>
<dbReference type="SMART" id="SM01034">
    <property type="entry name" value="BLUF"/>
    <property type="match status" value="1"/>
</dbReference>
<evidence type="ECO:0000313" key="3">
    <source>
        <dbReference type="Proteomes" id="UP000449004"/>
    </source>
</evidence>
<reference evidence="2 3" key="1">
    <citation type="submission" date="2019-10" db="EMBL/GenBank/DDBJ databases">
        <title>Halotolerant bacteria associated to Saharan-endemic halophytes Stipa tenacissima L. and Atriplex halimus L mitigate salt stress and promote growth of tomato plants.</title>
        <authorList>
            <person name="Dif G."/>
        </authorList>
    </citation>
    <scope>NUCLEOTIDE SEQUENCE [LARGE SCALE GENOMIC DNA]</scope>
    <source>
        <strain evidence="2 3">IS26</strain>
    </source>
</reference>
<accession>A0A7V7YEW9</accession>
<gene>
    <name evidence="2" type="ORF">F9K92_12650</name>
</gene>
<dbReference type="InterPro" id="IPR036046">
    <property type="entry name" value="Acylphosphatase-like_dom_sf"/>
</dbReference>
<feature type="domain" description="BLUF" evidence="1">
    <location>
        <begin position="10"/>
        <end position="101"/>
    </location>
</feature>
<dbReference type="Proteomes" id="UP000449004">
    <property type="component" value="Unassembled WGS sequence"/>
</dbReference>
<evidence type="ECO:0000313" key="2">
    <source>
        <dbReference type="EMBL" id="KAB7629634.1"/>
    </source>
</evidence>
<dbReference type="InterPro" id="IPR007024">
    <property type="entry name" value="BLUF_domain"/>
</dbReference>
<name>A0A7V7YEW9_9GAMM</name>
<dbReference type="PROSITE" id="PS50925">
    <property type="entry name" value="BLUF"/>
    <property type="match status" value="1"/>
</dbReference>
<dbReference type="GO" id="GO:0009882">
    <property type="term" value="F:blue light photoreceptor activity"/>
    <property type="evidence" value="ECO:0007669"/>
    <property type="project" value="InterPro"/>
</dbReference>